<dbReference type="AlphaFoldDB" id="A0A4Y6UL35"/>
<dbReference type="Gene3D" id="3.20.20.70">
    <property type="entry name" value="Aldolase class I"/>
    <property type="match status" value="1"/>
</dbReference>
<protein>
    <recommendedName>
        <fullName evidence="4 9">N-(5'-phosphoribosyl)anthranilate isomerase</fullName>
        <shortName evidence="9">PRAI</shortName>
        <ecNumber evidence="3 9">5.3.1.24</ecNumber>
    </recommendedName>
</protein>
<keyword evidence="6 9" id="KW-0822">Tryptophan biosynthesis</keyword>
<evidence type="ECO:0000256" key="5">
    <source>
        <dbReference type="ARBA" id="ARBA00022605"/>
    </source>
</evidence>
<dbReference type="GO" id="GO:0004640">
    <property type="term" value="F:phosphoribosylanthranilate isomerase activity"/>
    <property type="evidence" value="ECO:0007669"/>
    <property type="project" value="UniProtKB-UniRule"/>
</dbReference>
<reference evidence="11 12" key="1">
    <citation type="submission" date="2019-03" db="EMBL/GenBank/DDBJ databases">
        <title>The complete genome sequence of Swingsia samuiensis NBRC107927(T).</title>
        <authorList>
            <person name="Chua K.-O."/>
            <person name="Chan K.-G."/>
            <person name="See-Too W.-S."/>
        </authorList>
    </citation>
    <scope>NUCLEOTIDE SEQUENCE [LARGE SCALE GENOMIC DNA]</scope>
    <source>
        <strain evidence="11 12">AH83</strain>
    </source>
</reference>
<comment type="similarity">
    <text evidence="9">Belongs to the TrpF family.</text>
</comment>
<dbReference type="UniPathway" id="UPA00035">
    <property type="reaction ID" value="UER00042"/>
</dbReference>
<dbReference type="OrthoDB" id="9796196at2"/>
<dbReference type="PANTHER" id="PTHR42894:SF1">
    <property type="entry name" value="N-(5'-PHOSPHORIBOSYL)ANTHRANILATE ISOMERASE"/>
    <property type="match status" value="1"/>
</dbReference>
<dbReference type="CDD" id="cd00405">
    <property type="entry name" value="PRAI"/>
    <property type="match status" value="1"/>
</dbReference>
<dbReference type="PANTHER" id="PTHR42894">
    <property type="entry name" value="N-(5'-PHOSPHORIBOSYL)ANTHRANILATE ISOMERASE"/>
    <property type="match status" value="1"/>
</dbReference>
<evidence type="ECO:0000256" key="4">
    <source>
        <dbReference type="ARBA" id="ARBA00022272"/>
    </source>
</evidence>
<dbReference type="EC" id="5.3.1.24" evidence="3 9"/>
<keyword evidence="12" id="KW-1185">Reference proteome</keyword>
<keyword evidence="5 9" id="KW-0028">Amino-acid biosynthesis</keyword>
<name>A0A4Y6UL35_9PROT</name>
<dbReference type="InterPro" id="IPR001240">
    <property type="entry name" value="PRAI_dom"/>
</dbReference>
<organism evidence="11 12">
    <name type="scientific">Swingsia samuiensis</name>
    <dbReference type="NCBI Taxonomy" id="1293412"/>
    <lineage>
        <taxon>Bacteria</taxon>
        <taxon>Pseudomonadati</taxon>
        <taxon>Pseudomonadota</taxon>
        <taxon>Alphaproteobacteria</taxon>
        <taxon>Acetobacterales</taxon>
        <taxon>Acetobacteraceae</taxon>
        <taxon>Swingsia</taxon>
    </lineage>
</organism>
<keyword evidence="7 9" id="KW-0057">Aromatic amino acid biosynthesis</keyword>
<evidence type="ECO:0000256" key="3">
    <source>
        <dbReference type="ARBA" id="ARBA00012572"/>
    </source>
</evidence>
<dbReference type="KEGG" id="ssam:E3D00_09550"/>
<evidence type="ECO:0000256" key="2">
    <source>
        <dbReference type="ARBA" id="ARBA00004664"/>
    </source>
</evidence>
<dbReference type="InterPro" id="IPR011060">
    <property type="entry name" value="RibuloseP-bd_barrel"/>
</dbReference>
<comment type="catalytic activity">
    <reaction evidence="1 9">
        <text>N-(5-phospho-beta-D-ribosyl)anthranilate = 1-(2-carboxyphenylamino)-1-deoxy-D-ribulose 5-phosphate</text>
        <dbReference type="Rhea" id="RHEA:21540"/>
        <dbReference type="ChEBI" id="CHEBI:18277"/>
        <dbReference type="ChEBI" id="CHEBI:58613"/>
        <dbReference type="EC" id="5.3.1.24"/>
    </reaction>
</comment>
<evidence type="ECO:0000313" key="11">
    <source>
        <dbReference type="EMBL" id="QDH17784.1"/>
    </source>
</evidence>
<evidence type="ECO:0000256" key="1">
    <source>
        <dbReference type="ARBA" id="ARBA00001164"/>
    </source>
</evidence>
<keyword evidence="8 9" id="KW-0413">Isomerase</keyword>
<dbReference type="Proteomes" id="UP000316313">
    <property type="component" value="Chromosome"/>
</dbReference>
<evidence type="ECO:0000313" key="12">
    <source>
        <dbReference type="Proteomes" id="UP000316313"/>
    </source>
</evidence>
<dbReference type="GO" id="GO:0000162">
    <property type="term" value="P:L-tryptophan biosynthetic process"/>
    <property type="evidence" value="ECO:0007669"/>
    <property type="project" value="UniProtKB-UniRule"/>
</dbReference>
<dbReference type="InterPro" id="IPR044643">
    <property type="entry name" value="TrpF_fam"/>
</dbReference>
<feature type="domain" description="N-(5'phosphoribosyl) anthranilate isomerase (PRAI)" evidence="10">
    <location>
        <begin position="5"/>
        <end position="205"/>
    </location>
</feature>
<dbReference type="SUPFAM" id="SSF51366">
    <property type="entry name" value="Ribulose-phoshate binding barrel"/>
    <property type="match status" value="1"/>
</dbReference>
<dbReference type="InterPro" id="IPR013785">
    <property type="entry name" value="Aldolase_TIM"/>
</dbReference>
<evidence type="ECO:0000256" key="7">
    <source>
        <dbReference type="ARBA" id="ARBA00023141"/>
    </source>
</evidence>
<evidence type="ECO:0000256" key="6">
    <source>
        <dbReference type="ARBA" id="ARBA00022822"/>
    </source>
</evidence>
<evidence type="ECO:0000256" key="8">
    <source>
        <dbReference type="ARBA" id="ARBA00023235"/>
    </source>
</evidence>
<dbReference type="HAMAP" id="MF_00135">
    <property type="entry name" value="PRAI"/>
    <property type="match status" value="1"/>
</dbReference>
<evidence type="ECO:0000259" key="10">
    <source>
        <dbReference type="Pfam" id="PF00697"/>
    </source>
</evidence>
<dbReference type="Pfam" id="PF00697">
    <property type="entry name" value="PRAI"/>
    <property type="match status" value="1"/>
</dbReference>
<sequence>MTNIKICGINDIPTMELCHALNVNWTGFIFHPSSPRFVSPEQAAILHASIPDMSKNGPARVGLFVEPSDEILEKTLGTVPLNILQIYASFNRALEIKKRFKLPVWHARGISSSEDLPVSKDINGYVIEAPKQSGDTRPGGLGRTFDWSLISHWNAPSFWMLAGGLTPNNVQDAIKTCTPPAVDVSSGVEDRPGHKSPILIKDFVKKVRERA</sequence>
<accession>A0A4Y6UL35</accession>
<gene>
    <name evidence="9" type="primary">trpF</name>
    <name evidence="11" type="ORF">E3D00_09550</name>
</gene>
<evidence type="ECO:0000256" key="9">
    <source>
        <dbReference type="HAMAP-Rule" id="MF_00135"/>
    </source>
</evidence>
<dbReference type="RefSeq" id="WP_141462058.1">
    <property type="nucleotide sequence ID" value="NZ_CP038141.1"/>
</dbReference>
<comment type="pathway">
    <text evidence="2 9">Amino-acid biosynthesis; L-tryptophan biosynthesis; L-tryptophan from chorismate: step 3/5.</text>
</comment>
<dbReference type="EMBL" id="CP038141">
    <property type="protein sequence ID" value="QDH17784.1"/>
    <property type="molecule type" value="Genomic_DNA"/>
</dbReference>
<proteinExistence type="inferred from homology"/>